<proteinExistence type="predicted"/>
<name>A0A2C9KQV4_BIOGL</name>
<organism evidence="2 3">
    <name type="scientific">Biomphalaria glabrata</name>
    <name type="common">Bloodfluke planorb</name>
    <name type="synonym">Freshwater snail</name>
    <dbReference type="NCBI Taxonomy" id="6526"/>
    <lineage>
        <taxon>Eukaryota</taxon>
        <taxon>Metazoa</taxon>
        <taxon>Spiralia</taxon>
        <taxon>Lophotrochozoa</taxon>
        <taxon>Mollusca</taxon>
        <taxon>Gastropoda</taxon>
        <taxon>Heterobranchia</taxon>
        <taxon>Euthyneura</taxon>
        <taxon>Panpulmonata</taxon>
        <taxon>Hygrophila</taxon>
        <taxon>Lymnaeoidea</taxon>
        <taxon>Planorbidae</taxon>
        <taxon>Biomphalaria</taxon>
    </lineage>
</organism>
<dbReference type="Proteomes" id="UP000076420">
    <property type="component" value="Unassembled WGS sequence"/>
</dbReference>
<dbReference type="InterPro" id="IPR013098">
    <property type="entry name" value="Ig_I-set"/>
</dbReference>
<evidence type="ECO:0000259" key="1">
    <source>
        <dbReference type="PROSITE" id="PS50835"/>
    </source>
</evidence>
<dbReference type="SMART" id="SM00409">
    <property type="entry name" value="IG"/>
    <property type="match status" value="1"/>
</dbReference>
<dbReference type="AlphaFoldDB" id="A0A2C9KQV4"/>
<dbReference type="InterPro" id="IPR003599">
    <property type="entry name" value="Ig_sub"/>
</dbReference>
<dbReference type="VEuPathDB" id="VectorBase:BGLB022470"/>
<feature type="domain" description="Ig-like" evidence="1">
    <location>
        <begin position="12"/>
        <end position="95"/>
    </location>
</feature>
<protein>
    <recommendedName>
        <fullName evidence="1">Ig-like domain-containing protein</fullName>
    </recommendedName>
</protein>
<dbReference type="VEuPathDB" id="VectorBase:BGLAX_051523"/>
<gene>
    <name evidence="2" type="primary">106065126</name>
</gene>
<accession>A0A2C9KQV4</accession>
<reference evidence="2" key="1">
    <citation type="submission" date="2020-05" db="UniProtKB">
        <authorList>
            <consortium name="EnsemblMetazoa"/>
        </authorList>
    </citation>
    <scope>IDENTIFICATION</scope>
    <source>
        <strain evidence="2">BB02</strain>
    </source>
</reference>
<dbReference type="SUPFAM" id="SSF48726">
    <property type="entry name" value="Immunoglobulin"/>
    <property type="match status" value="1"/>
</dbReference>
<dbReference type="KEGG" id="bgt:106065126"/>
<evidence type="ECO:0000313" key="2">
    <source>
        <dbReference type="EnsemblMetazoa" id="BGLB022470-PA"/>
    </source>
</evidence>
<dbReference type="CDD" id="cd00096">
    <property type="entry name" value="Ig"/>
    <property type="match status" value="1"/>
</dbReference>
<dbReference type="Gene3D" id="2.60.40.10">
    <property type="entry name" value="Immunoglobulins"/>
    <property type="match status" value="1"/>
</dbReference>
<dbReference type="InterPro" id="IPR013783">
    <property type="entry name" value="Ig-like_fold"/>
</dbReference>
<evidence type="ECO:0000313" key="3">
    <source>
        <dbReference type="Proteomes" id="UP000076420"/>
    </source>
</evidence>
<dbReference type="InterPro" id="IPR007110">
    <property type="entry name" value="Ig-like_dom"/>
</dbReference>
<dbReference type="InterPro" id="IPR036179">
    <property type="entry name" value="Ig-like_dom_sf"/>
</dbReference>
<sequence length="108" mass="12097">MTQFHSLVTEKPTLFTPSKYYVPVGGVAKLPCMAASSQDTLTWFSKREDAYLKSRSRTVVDPVDRKLSLKIIDKIQLTDSGHYVCSDGKKNQTIELIVVNPSEPLHVT</sequence>
<dbReference type="PROSITE" id="PS50835">
    <property type="entry name" value="IG_LIKE"/>
    <property type="match status" value="1"/>
</dbReference>
<dbReference type="EnsemblMetazoa" id="BGLB022470-RA">
    <property type="protein sequence ID" value="BGLB022470-PA"/>
    <property type="gene ID" value="BGLB022470"/>
</dbReference>
<dbReference type="Pfam" id="PF07679">
    <property type="entry name" value="I-set"/>
    <property type="match status" value="1"/>
</dbReference>